<sequence>INHILREYLDVFILAYLDNILVYINRILKEYIKYTKKTGKYMFHRKKVKFLGYIISRNRIAVNSDKAK</sequence>
<dbReference type="InterPro" id="IPR043502">
    <property type="entry name" value="DNA/RNA_pol_sf"/>
</dbReference>
<dbReference type="SUPFAM" id="SSF56672">
    <property type="entry name" value="DNA/RNA polymerases"/>
    <property type="match status" value="1"/>
</dbReference>
<accession>A0A6A6DWP8</accession>
<proteinExistence type="predicted"/>
<feature type="non-terminal residue" evidence="1">
    <location>
        <position position="1"/>
    </location>
</feature>
<feature type="non-terminal residue" evidence="1">
    <location>
        <position position="68"/>
    </location>
</feature>
<dbReference type="Proteomes" id="UP000800200">
    <property type="component" value="Unassembled WGS sequence"/>
</dbReference>
<evidence type="ECO:0008006" key="3">
    <source>
        <dbReference type="Google" id="ProtNLM"/>
    </source>
</evidence>
<dbReference type="EMBL" id="ML994646">
    <property type="protein sequence ID" value="KAF2182782.1"/>
    <property type="molecule type" value="Genomic_DNA"/>
</dbReference>
<keyword evidence="2" id="KW-1185">Reference proteome</keyword>
<name>A0A6A6DWP8_9PEZI</name>
<organism evidence="1 2">
    <name type="scientific">Zopfia rhizophila CBS 207.26</name>
    <dbReference type="NCBI Taxonomy" id="1314779"/>
    <lineage>
        <taxon>Eukaryota</taxon>
        <taxon>Fungi</taxon>
        <taxon>Dikarya</taxon>
        <taxon>Ascomycota</taxon>
        <taxon>Pezizomycotina</taxon>
        <taxon>Dothideomycetes</taxon>
        <taxon>Dothideomycetes incertae sedis</taxon>
        <taxon>Zopfiaceae</taxon>
        <taxon>Zopfia</taxon>
    </lineage>
</organism>
<gene>
    <name evidence="1" type="ORF">K469DRAFT_490456</name>
</gene>
<dbReference type="AlphaFoldDB" id="A0A6A6DWP8"/>
<dbReference type="OrthoDB" id="3937513at2759"/>
<reference evidence="1" key="1">
    <citation type="journal article" date="2020" name="Stud. Mycol.">
        <title>101 Dothideomycetes genomes: a test case for predicting lifestyles and emergence of pathogens.</title>
        <authorList>
            <person name="Haridas S."/>
            <person name="Albert R."/>
            <person name="Binder M."/>
            <person name="Bloem J."/>
            <person name="Labutti K."/>
            <person name="Salamov A."/>
            <person name="Andreopoulos B."/>
            <person name="Baker S."/>
            <person name="Barry K."/>
            <person name="Bills G."/>
            <person name="Bluhm B."/>
            <person name="Cannon C."/>
            <person name="Castanera R."/>
            <person name="Culley D."/>
            <person name="Daum C."/>
            <person name="Ezra D."/>
            <person name="Gonzalez J."/>
            <person name="Henrissat B."/>
            <person name="Kuo A."/>
            <person name="Liang C."/>
            <person name="Lipzen A."/>
            <person name="Lutzoni F."/>
            <person name="Magnuson J."/>
            <person name="Mondo S."/>
            <person name="Nolan M."/>
            <person name="Ohm R."/>
            <person name="Pangilinan J."/>
            <person name="Park H.-J."/>
            <person name="Ramirez L."/>
            <person name="Alfaro M."/>
            <person name="Sun H."/>
            <person name="Tritt A."/>
            <person name="Yoshinaga Y."/>
            <person name="Zwiers L.-H."/>
            <person name="Turgeon B."/>
            <person name="Goodwin S."/>
            <person name="Spatafora J."/>
            <person name="Crous P."/>
            <person name="Grigoriev I."/>
        </authorList>
    </citation>
    <scope>NUCLEOTIDE SEQUENCE</scope>
    <source>
        <strain evidence="1">CBS 207.26</strain>
    </source>
</reference>
<protein>
    <recommendedName>
        <fullName evidence="3">Reverse transcriptase domain-containing protein</fullName>
    </recommendedName>
</protein>
<evidence type="ECO:0000313" key="2">
    <source>
        <dbReference type="Proteomes" id="UP000800200"/>
    </source>
</evidence>
<evidence type="ECO:0000313" key="1">
    <source>
        <dbReference type="EMBL" id="KAF2182782.1"/>
    </source>
</evidence>